<gene>
    <name evidence="11" type="ORF">BT62DRAFT_1070404</name>
</gene>
<dbReference type="GeneID" id="66100949"/>
<dbReference type="PANTHER" id="PTHR22142">
    <property type="match status" value="1"/>
</dbReference>
<dbReference type="CDD" id="cd11565">
    <property type="entry name" value="RWD_Spc24"/>
    <property type="match status" value="1"/>
</dbReference>
<dbReference type="RefSeq" id="XP_043046161.1">
    <property type="nucleotide sequence ID" value="XM_043178655.1"/>
</dbReference>
<dbReference type="AlphaFoldDB" id="A0A9P8AYW6"/>
<dbReference type="Proteomes" id="UP000812287">
    <property type="component" value="Unassembled WGS sequence"/>
</dbReference>
<dbReference type="GO" id="GO:0031262">
    <property type="term" value="C:Ndc80 complex"/>
    <property type="evidence" value="ECO:0007669"/>
    <property type="project" value="TreeGrafter"/>
</dbReference>
<name>A0A9P8AYW6_9AGAR</name>
<reference evidence="11" key="1">
    <citation type="submission" date="2020-11" db="EMBL/GenBank/DDBJ databases">
        <title>Adaptations for nitrogen fixation in a non-lichenized fungal sporocarp promotes dispersal by wood-feeding termites.</title>
        <authorList>
            <consortium name="DOE Joint Genome Institute"/>
            <person name="Koch R.A."/>
            <person name="Yoon G."/>
            <person name="Arayal U."/>
            <person name="Lail K."/>
            <person name="Amirebrahimi M."/>
            <person name="Labutti K."/>
            <person name="Lipzen A."/>
            <person name="Riley R."/>
            <person name="Barry K."/>
            <person name="Henrissat B."/>
            <person name="Grigoriev I.V."/>
            <person name="Herr J.R."/>
            <person name="Aime M.C."/>
        </authorList>
    </citation>
    <scope>NUCLEOTIDE SEQUENCE</scope>
    <source>
        <strain evidence="11">MCA 3950</strain>
    </source>
</reference>
<evidence type="ECO:0000256" key="3">
    <source>
        <dbReference type="ARBA" id="ARBA00022618"/>
    </source>
</evidence>
<evidence type="ECO:0000256" key="1">
    <source>
        <dbReference type="ARBA" id="ARBA00007804"/>
    </source>
</evidence>
<dbReference type="OrthoDB" id="3344830at2759"/>
<organism evidence="11 12">
    <name type="scientific">Guyanagaster necrorhizus</name>
    <dbReference type="NCBI Taxonomy" id="856835"/>
    <lineage>
        <taxon>Eukaryota</taxon>
        <taxon>Fungi</taxon>
        <taxon>Dikarya</taxon>
        <taxon>Basidiomycota</taxon>
        <taxon>Agaricomycotina</taxon>
        <taxon>Agaricomycetes</taxon>
        <taxon>Agaricomycetidae</taxon>
        <taxon>Agaricales</taxon>
        <taxon>Marasmiineae</taxon>
        <taxon>Physalacriaceae</taxon>
        <taxon>Guyanagaster</taxon>
    </lineage>
</organism>
<comment type="similarity">
    <text evidence="1 10">Belongs to the SPC24 family.</text>
</comment>
<comment type="function">
    <text evidence="10">Acts as a component of the essential kinetochore-associated NDC80 complex, which is required for chromosome segregation and spindle checkpoint activity.</text>
</comment>
<evidence type="ECO:0000256" key="7">
    <source>
        <dbReference type="ARBA" id="ARBA00023242"/>
    </source>
</evidence>
<evidence type="ECO:0000313" key="11">
    <source>
        <dbReference type="EMBL" id="KAG7452661.1"/>
    </source>
</evidence>
<keyword evidence="6" id="KW-0175">Coiled coil</keyword>
<comment type="caution">
    <text evidence="11">The sequence shown here is derived from an EMBL/GenBank/DDBJ whole genome shotgun (WGS) entry which is preliminary data.</text>
</comment>
<keyword evidence="7 10" id="KW-0539">Nucleus</keyword>
<evidence type="ECO:0000256" key="8">
    <source>
        <dbReference type="ARBA" id="ARBA00023306"/>
    </source>
</evidence>
<keyword evidence="8 10" id="KW-0131">Cell cycle</keyword>
<keyword evidence="2 10" id="KW-0158">Chromosome</keyword>
<accession>A0A9P8AYW6</accession>
<evidence type="ECO:0000256" key="2">
    <source>
        <dbReference type="ARBA" id="ARBA00022454"/>
    </source>
</evidence>
<evidence type="ECO:0000256" key="5">
    <source>
        <dbReference type="ARBA" id="ARBA00022838"/>
    </source>
</evidence>
<sequence>MSIDVDEAIKLIRDMATMIDPDEDYLSIAETKDRIATSKADRKKTVDDAHADFKALAKTLDAARTSSTRPSSVLSAEAHASALNELDVSGLTLGKAISGMEGLVASKEAELSSLKERARQLEDCDPAAEHERELDSTALRLRIFKGLGFEPIHDNKGNLTKMLVGSLTGDIQCVQFDGRHTEVEYTEQLWTAAIS</sequence>
<evidence type="ECO:0000256" key="6">
    <source>
        <dbReference type="ARBA" id="ARBA00023054"/>
    </source>
</evidence>
<proteinExistence type="inferred from homology"/>
<dbReference type="InterPro" id="IPR013252">
    <property type="entry name" value="Ndc80_Spc24"/>
</dbReference>
<dbReference type="GO" id="GO:0007059">
    <property type="term" value="P:chromosome segregation"/>
    <property type="evidence" value="ECO:0007669"/>
    <property type="project" value="TreeGrafter"/>
</dbReference>
<keyword evidence="12" id="KW-1185">Reference proteome</keyword>
<dbReference type="Pfam" id="PF08286">
    <property type="entry name" value="Spc24"/>
    <property type="match status" value="1"/>
</dbReference>
<dbReference type="GO" id="GO:0051301">
    <property type="term" value="P:cell division"/>
    <property type="evidence" value="ECO:0007669"/>
    <property type="project" value="UniProtKB-UniRule"/>
</dbReference>
<dbReference type="GO" id="GO:0005634">
    <property type="term" value="C:nucleus"/>
    <property type="evidence" value="ECO:0007669"/>
    <property type="project" value="UniProtKB-SubCell"/>
</dbReference>
<dbReference type="GO" id="GO:0008017">
    <property type="term" value="F:microtubule binding"/>
    <property type="evidence" value="ECO:0007669"/>
    <property type="project" value="TreeGrafter"/>
</dbReference>
<evidence type="ECO:0000256" key="4">
    <source>
        <dbReference type="ARBA" id="ARBA00022776"/>
    </source>
</evidence>
<evidence type="ECO:0000313" key="12">
    <source>
        <dbReference type="Proteomes" id="UP000812287"/>
    </source>
</evidence>
<keyword evidence="9 10" id="KW-0137">Centromere</keyword>
<keyword evidence="3 10" id="KW-0132">Cell division</keyword>
<keyword evidence="5 10" id="KW-0995">Kinetochore</keyword>
<keyword evidence="4 10" id="KW-0498">Mitosis</keyword>
<evidence type="ECO:0000256" key="10">
    <source>
        <dbReference type="RuleBase" id="RU368011"/>
    </source>
</evidence>
<comment type="subcellular location">
    <subcellularLocation>
        <location evidence="10">Nucleus</location>
    </subcellularLocation>
    <subcellularLocation>
        <location evidence="10">Chromosome</location>
        <location evidence="10">Centromere</location>
        <location evidence="10">Kinetochore</location>
    </subcellularLocation>
</comment>
<dbReference type="PANTHER" id="PTHR22142:SF2">
    <property type="entry name" value="KINETOCHORE PROTEIN SPC24"/>
    <property type="match status" value="1"/>
</dbReference>
<protein>
    <recommendedName>
        <fullName evidence="10">Kinetochore protein Spc24</fullName>
    </recommendedName>
</protein>
<comment type="subunit">
    <text evidence="10">Component of the NDC80 complex.</text>
</comment>
<dbReference type="EMBL" id="MU250523">
    <property type="protein sequence ID" value="KAG7452661.1"/>
    <property type="molecule type" value="Genomic_DNA"/>
</dbReference>
<evidence type="ECO:0000256" key="9">
    <source>
        <dbReference type="ARBA" id="ARBA00023328"/>
    </source>
</evidence>